<feature type="region of interest" description="Disordered" evidence="1">
    <location>
        <begin position="1"/>
        <end position="25"/>
    </location>
</feature>
<name>A0A285LQ75_9NOCA</name>
<evidence type="ECO:0000313" key="3">
    <source>
        <dbReference type="Proteomes" id="UP000219565"/>
    </source>
</evidence>
<gene>
    <name evidence="2" type="ORF">SAMN04244553_4029</name>
</gene>
<feature type="compositionally biased region" description="Polar residues" evidence="1">
    <location>
        <begin position="1"/>
        <end position="13"/>
    </location>
</feature>
<dbReference type="AlphaFoldDB" id="A0A285LQ75"/>
<sequence>MTEKPTTITTSRSVHADLQRLTPKGSTLGDTVARLIAEHEQRRTVNRLAYESRMAAARSNARAVATADRLTERLVAEAKARASRP</sequence>
<evidence type="ECO:0000313" key="2">
    <source>
        <dbReference type="EMBL" id="SNY87094.1"/>
    </source>
</evidence>
<keyword evidence="3" id="KW-1185">Reference proteome</keyword>
<dbReference type="RefSeq" id="WP_143861482.1">
    <property type="nucleotide sequence ID" value="NZ_JAMTCW010000002.1"/>
</dbReference>
<dbReference type="OrthoDB" id="9934784at2"/>
<dbReference type="Proteomes" id="UP000219565">
    <property type="component" value="Unassembled WGS sequence"/>
</dbReference>
<proteinExistence type="predicted"/>
<reference evidence="2 3" key="1">
    <citation type="submission" date="2017-09" db="EMBL/GenBank/DDBJ databases">
        <authorList>
            <person name="Ehlers B."/>
            <person name="Leendertz F.H."/>
        </authorList>
    </citation>
    <scope>NUCLEOTIDE SEQUENCE [LARGE SCALE GENOMIC DNA]</scope>
    <source>
        <strain evidence="2 3">DSM 45537</strain>
    </source>
</reference>
<dbReference type="EMBL" id="OBEG01000004">
    <property type="protein sequence ID" value="SNY87094.1"/>
    <property type="molecule type" value="Genomic_DNA"/>
</dbReference>
<evidence type="ECO:0000256" key="1">
    <source>
        <dbReference type="SAM" id="MobiDB-lite"/>
    </source>
</evidence>
<organism evidence="2 3">
    <name type="scientific">Nocardia amikacinitolerans</name>
    <dbReference type="NCBI Taxonomy" id="756689"/>
    <lineage>
        <taxon>Bacteria</taxon>
        <taxon>Bacillati</taxon>
        <taxon>Actinomycetota</taxon>
        <taxon>Actinomycetes</taxon>
        <taxon>Mycobacteriales</taxon>
        <taxon>Nocardiaceae</taxon>
        <taxon>Nocardia</taxon>
    </lineage>
</organism>
<accession>A0A285LQ75</accession>
<protein>
    <submittedName>
        <fullName evidence="2">Uncharacterized protein</fullName>
    </submittedName>
</protein>